<reference evidence="7 8" key="1">
    <citation type="submission" date="2016-07" db="EMBL/GenBank/DDBJ databases">
        <title>Draft genome of Scalindua rubra, obtained from a brine-seawater interface in the Red Sea, sheds light on salt adaptation in anammox bacteria.</title>
        <authorList>
            <person name="Speth D.R."/>
            <person name="Lagkouvardos I."/>
            <person name="Wang Y."/>
            <person name="Qian P.-Y."/>
            <person name="Dutilh B.E."/>
            <person name="Jetten M.S."/>
        </authorList>
    </citation>
    <scope>NUCLEOTIDE SEQUENCE [LARGE SCALE GENOMIC DNA]</scope>
    <source>
        <strain evidence="7">BSI-1</strain>
    </source>
</reference>
<name>A0A1E3XDM4_9BACT</name>
<keyword evidence="1" id="KW-0645">Protease</keyword>
<keyword evidence="2" id="KW-0479">Metal-binding</keyword>
<dbReference type="GO" id="GO:0008237">
    <property type="term" value="F:metallopeptidase activity"/>
    <property type="evidence" value="ECO:0007669"/>
    <property type="project" value="UniProtKB-KW"/>
</dbReference>
<protein>
    <submittedName>
        <fullName evidence="7">DNA repair protein RadC</fullName>
    </submittedName>
</protein>
<proteinExistence type="predicted"/>
<keyword evidence="4" id="KW-0862">Zinc</keyword>
<evidence type="ECO:0000313" key="7">
    <source>
        <dbReference type="EMBL" id="ODS33680.1"/>
    </source>
</evidence>
<keyword evidence="5" id="KW-0482">Metalloprotease</keyword>
<dbReference type="PROSITE" id="PS50249">
    <property type="entry name" value="MPN"/>
    <property type="match status" value="1"/>
</dbReference>
<evidence type="ECO:0000313" key="8">
    <source>
        <dbReference type="Proteomes" id="UP000094056"/>
    </source>
</evidence>
<dbReference type="PANTHER" id="PTHR30471:SF3">
    <property type="entry name" value="UPF0758 PROTEIN YEES-RELATED"/>
    <property type="match status" value="1"/>
</dbReference>
<sequence>MPKKAYYCIGKNARSPENVAKIFKNLQKETAERFLVVYLNCKSVIESFQCVYVGTLNHCPISPLQVFQGALLANVNRIICIHNHPGGSAKPSNNDIEITKQLRNAGEIMDIKLVEHIIIGEKSFYSFKYDKTFNF</sequence>
<dbReference type="Pfam" id="PF04002">
    <property type="entry name" value="RadC"/>
    <property type="match status" value="1"/>
</dbReference>
<dbReference type="CDD" id="cd08071">
    <property type="entry name" value="MPN_DUF2466"/>
    <property type="match status" value="1"/>
</dbReference>
<evidence type="ECO:0000256" key="5">
    <source>
        <dbReference type="ARBA" id="ARBA00023049"/>
    </source>
</evidence>
<dbReference type="GO" id="GO:0006508">
    <property type="term" value="P:proteolysis"/>
    <property type="evidence" value="ECO:0007669"/>
    <property type="project" value="UniProtKB-KW"/>
</dbReference>
<dbReference type="EMBL" id="MAYW01000022">
    <property type="protein sequence ID" value="ODS33680.1"/>
    <property type="molecule type" value="Genomic_DNA"/>
</dbReference>
<organism evidence="7 8">
    <name type="scientific">Candidatus Scalindua rubra</name>
    <dbReference type="NCBI Taxonomy" id="1872076"/>
    <lineage>
        <taxon>Bacteria</taxon>
        <taxon>Pseudomonadati</taxon>
        <taxon>Planctomycetota</taxon>
        <taxon>Candidatus Brocadiia</taxon>
        <taxon>Candidatus Brocadiales</taxon>
        <taxon>Candidatus Scalinduaceae</taxon>
        <taxon>Candidatus Scalindua</taxon>
    </lineage>
</organism>
<evidence type="ECO:0000256" key="2">
    <source>
        <dbReference type="ARBA" id="ARBA00022723"/>
    </source>
</evidence>
<comment type="caution">
    <text evidence="7">The sequence shown here is derived from an EMBL/GenBank/DDBJ whole genome shotgun (WGS) entry which is preliminary data.</text>
</comment>
<accession>A0A1E3XDM4</accession>
<evidence type="ECO:0000256" key="4">
    <source>
        <dbReference type="ARBA" id="ARBA00022833"/>
    </source>
</evidence>
<dbReference type="Gene3D" id="3.40.140.10">
    <property type="entry name" value="Cytidine Deaminase, domain 2"/>
    <property type="match status" value="1"/>
</dbReference>
<evidence type="ECO:0000259" key="6">
    <source>
        <dbReference type="PROSITE" id="PS50249"/>
    </source>
</evidence>
<evidence type="ECO:0000256" key="3">
    <source>
        <dbReference type="ARBA" id="ARBA00022801"/>
    </source>
</evidence>
<dbReference type="GO" id="GO:0046872">
    <property type="term" value="F:metal ion binding"/>
    <property type="evidence" value="ECO:0007669"/>
    <property type="project" value="UniProtKB-KW"/>
</dbReference>
<feature type="domain" description="MPN" evidence="6">
    <location>
        <begin position="12"/>
        <end position="133"/>
    </location>
</feature>
<dbReference type="SUPFAM" id="SSF102712">
    <property type="entry name" value="JAB1/MPN domain"/>
    <property type="match status" value="1"/>
</dbReference>
<evidence type="ECO:0000256" key="1">
    <source>
        <dbReference type="ARBA" id="ARBA00022670"/>
    </source>
</evidence>
<gene>
    <name evidence="7" type="primary">radC</name>
    <name evidence="7" type="ORF">SCARUB_01200</name>
</gene>
<dbReference type="InterPro" id="IPR025657">
    <property type="entry name" value="RadC_JAB"/>
</dbReference>
<dbReference type="InterPro" id="IPR001405">
    <property type="entry name" value="UPF0758"/>
</dbReference>
<dbReference type="PANTHER" id="PTHR30471">
    <property type="entry name" value="DNA REPAIR PROTEIN RADC"/>
    <property type="match status" value="1"/>
</dbReference>
<dbReference type="InterPro" id="IPR037518">
    <property type="entry name" value="MPN"/>
</dbReference>
<keyword evidence="3" id="KW-0378">Hydrolase</keyword>
<dbReference type="AlphaFoldDB" id="A0A1E3XDM4"/>
<dbReference type="Proteomes" id="UP000094056">
    <property type="component" value="Unassembled WGS sequence"/>
</dbReference>